<name>A0A4R6UQX8_9ACTN</name>
<reference evidence="3 4" key="1">
    <citation type="submission" date="2019-03" db="EMBL/GenBank/DDBJ databases">
        <title>Genomic Encyclopedia of Type Strains, Phase IV (KMG-IV): sequencing the most valuable type-strain genomes for metagenomic binning, comparative biology and taxonomic classification.</title>
        <authorList>
            <person name="Goeker M."/>
        </authorList>
    </citation>
    <scope>NUCLEOTIDE SEQUENCE [LARGE SCALE GENOMIC DNA]</scope>
    <source>
        <strain evidence="3 4">DSM 46770</strain>
    </source>
</reference>
<proteinExistence type="predicted"/>
<protein>
    <submittedName>
        <fullName evidence="3">ATP synthase protein I</fullName>
    </submittedName>
</protein>
<evidence type="ECO:0000313" key="3">
    <source>
        <dbReference type="EMBL" id="TDQ47963.1"/>
    </source>
</evidence>
<dbReference type="OrthoDB" id="5193039at2"/>
<comment type="caution">
    <text evidence="3">The sequence shown here is derived from an EMBL/GenBank/DDBJ whole genome shotgun (WGS) entry which is preliminary data.</text>
</comment>
<dbReference type="Proteomes" id="UP000295281">
    <property type="component" value="Unassembled WGS sequence"/>
</dbReference>
<feature type="compositionally biased region" description="Basic and acidic residues" evidence="1">
    <location>
        <begin position="1"/>
        <end position="17"/>
    </location>
</feature>
<feature type="region of interest" description="Disordered" evidence="1">
    <location>
        <begin position="1"/>
        <end position="20"/>
    </location>
</feature>
<keyword evidence="4" id="KW-1185">Reference proteome</keyword>
<evidence type="ECO:0000256" key="1">
    <source>
        <dbReference type="SAM" id="MobiDB-lite"/>
    </source>
</evidence>
<keyword evidence="2" id="KW-0812">Transmembrane</keyword>
<evidence type="ECO:0000256" key="2">
    <source>
        <dbReference type="SAM" id="Phobius"/>
    </source>
</evidence>
<dbReference type="AlphaFoldDB" id="A0A4R6UQX8"/>
<keyword evidence="2" id="KW-1133">Transmembrane helix</keyword>
<accession>A0A4R6UQX8</accession>
<gene>
    <name evidence="3" type="ORF">EV190_12021</name>
</gene>
<dbReference type="RefSeq" id="WP_133742837.1">
    <property type="nucleotide sequence ID" value="NZ_SNYN01000020.1"/>
</dbReference>
<sequence length="76" mass="8352">MSESLKPDKASTEKSESSVDGMSVVSLLMAGMIVWGGIGWLLDRLMDYQGLFLPIGILLGLGLSMYMLFARLRTRP</sequence>
<organism evidence="3 4">
    <name type="scientific">Actinorugispora endophytica</name>
    <dbReference type="NCBI Taxonomy" id="1605990"/>
    <lineage>
        <taxon>Bacteria</taxon>
        <taxon>Bacillati</taxon>
        <taxon>Actinomycetota</taxon>
        <taxon>Actinomycetes</taxon>
        <taxon>Streptosporangiales</taxon>
        <taxon>Nocardiopsidaceae</taxon>
        <taxon>Actinorugispora</taxon>
    </lineage>
</organism>
<feature type="transmembrane region" description="Helical" evidence="2">
    <location>
        <begin position="48"/>
        <end position="69"/>
    </location>
</feature>
<evidence type="ECO:0000313" key="4">
    <source>
        <dbReference type="Proteomes" id="UP000295281"/>
    </source>
</evidence>
<dbReference type="EMBL" id="SNYN01000020">
    <property type="protein sequence ID" value="TDQ47963.1"/>
    <property type="molecule type" value="Genomic_DNA"/>
</dbReference>
<feature type="transmembrane region" description="Helical" evidence="2">
    <location>
        <begin position="21"/>
        <end position="42"/>
    </location>
</feature>
<keyword evidence="2" id="KW-0472">Membrane</keyword>